<dbReference type="SUPFAM" id="SSF51445">
    <property type="entry name" value="(Trans)glycosidases"/>
    <property type="match status" value="1"/>
</dbReference>
<dbReference type="AlphaFoldDB" id="A0A1Y2K820"/>
<dbReference type="PANTHER" id="PTHR35882">
    <property type="entry name" value="PELA"/>
    <property type="match status" value="1"/>
</dbReference>
<feature type="signal peptide" evidence="1">
    <location>
        <begin position="1"/>
        <end position="25"/>
    </location>
</feature>
<evidence type="ECO:0000256" key="1">
    <source>
        <dbReference type="SAM" id="SignalP"/>
    </source>
</evidence>
<evidence type="ECO:0000313" key="4">
    <source>
        <dbReference type="Proteomes" id="UP000194003"/>
    </source>
</evidence>
<dbReference type="InterPro" id="IPR013785">
    <property type="entry name" value="Aldolase_TIM"/>
</dbReference>
<comment type="caution">
    <text evidence="3">The sequence shown here is derived from an EMBL/GenBank/DDBJ whole genome shotgun (WGS) entry which is preliminary data.</text>
</comment>
<dbReference type="PRINTS" id="PR01545">
    <property type="entry name" value="THEMAYE10DUF"/>
</dbReference>
<dbReference type="STRING" id="1434232.MAIT1_03034"/>
<organism evidence="3 4">
    <name type="scientific">Magnetofaba australis IT-1</name>
    <dbReference type="NCBI Taxonomy" id="1434232"/>
    <lineage>
        <taxon>Bacteria</taxon>
        <taxon>Pseudomonadati</taxon>
        <taxon>Pseudomonadota</taxon>
        <taxon>Magnetococcia</taxon>
        <taxon>Magnetococcales</taxon>
        <taxon>Magnetococcaceae</taxon>
        <taxon>Magnetofaba</taxon>
    </lineage>
</organism>
<proteinExistence type="predicted"/>
<accession>A0A1Y2K820</accession>
<evidence type="ECO:0000313" key="3">
    <source>
        <dbReference type="EMBL" id="OSM04925.1"/>
    </source>
</evidence>
<evidence type="ECO:0000259" key="2">
    <source>
        <dbReference type="Pfam" id="PF03537"/>
    </source>
</evidence>
<dbReference type="Pfam" id="PF03537">
    <property type="entry name" value="Glyco_hydro_114"/>
    <property type="match status" value="1"/>
</dbReference>
<dbReference type="InterPro" id="IPR004352">
    <property type="entry name" value="GH114_TIM-barrel"/>
</dbReference>
<keyword evidence="1" id="KW-0732">Signal</keyword>
<dbReference type="InterPro" id="IPR017853">
    <property type="entry name" value="GH"/>
</dbReference>
<protein>
    <recommendedName>
        <fullName evidence="2">Glycoside-hydrolase family GH114 TIM-barrel domain-containing protein</fullName>
    </recommendedName>
</protein>
<sequence length="292" mass="33416">MHKRRNALLAGLMGLMAQWSGAAWADHTHSRIPEGQKLAPWAVYYSDKAPLERFRAFNLLVLDSLYHPPLPPLADAGKLLLGYISLGEVEQHRDHYAAVKAEGILMQENENWPGSFFVDVRDKRWTKRVVEELIPDILHAGFHGLFLDTLDNPGHLESSDPTKYAGMRDAAARMIHTIRLHYPHMPIMLNRAYDLLPLVGDAVDMALGESVRADYNFQTKTYQMVEETDYVWQVNQLKSAAKQFPHLKLFTLDYWDPQDKAGITRIYQQQRAQGFIPSVATVELDRIIDEPR</sequence>
<dbReference type="PANTHER" id="PTHR35882:SF2">
    <property type="entry name" value="PELA"/>
    <property type="match status" value="1"/>
</dbReference>
<dbReference type="InterPro" id="IPR016062">
    <property type="entry name" value="TM1410-rel"/>
</dbReference>
<feature type="domain" description="Glycoside-hydrolase family GH114 TIM-barrel" evidence="2">
    <location>
        <begin position="67"/>
        <end position="285"/>
    </location>
</feature>
<reference evidence="3 4" key="1">
    <citation type="journal article" date="2016" name="BMC Genomics">
        <title>Combined genomic and structural analyses of a cultured magnetotactic bacterium reveals its niche adaptation to a dynamic environment.</title>
        <authorList>
            <person name="Araujo A.C."/>
            <person name="Morillo V."/>
            <person name="Cypriano J."/>
            <person name="Teixeira L.C."/>
            <person name="Leao P."/>
            <person name="Lyra S."/>
            <person name="Almeida L.G."/>
            <person name="Bazylinski D.A."/>
            <person name="Vasconcellos A.T."/>
            <person name="Abreu F."/>
            <person name="Lins U."/>
        </authorList>
    </citation>
    <scope>NUCLEOTIDE SEQUENCE [LARGE SCALE GENOMIC DNA]</scope>
    <source>
        <strain evidence="3 4">IT-1</strain>
    </source>
</reference>
<gene>
    <name evidence="3" type="ORF">MAIT1_03034</name>
</gene>
<feature type="chain" id="PRO_5012192405" description="Glycoside-hydrolase family GH114 TIM-barrel domain-containing protein" evidence="1">
    <location>
        <begin position="26"/>
        <end position="292"/>
    </location>
</feature>
<name>A0A1Y2K820_9PROT</name>
<keyword evidence="4" id="KW-1185">Reference proteome</keyword>
<dbReference type="Gene3D" id="3.20.20.70">
    <property type="entry name" value="Aldolase class I"/>
    <property type="match status" value="1"/>
</dbReference>
<dbReference type="Proteomes" id="UP000194003">
    <property type="component" value="Unassembled WGS sequence"/>
</dbReference>
<dbReference type="EMBL" id="LVJN01000018">
    <property type="protein sequence ID" value="OSM04925.1"/>
    <property type="molecule type" value="Genomic_DNA"/>
</dbReference>